<sequence>MTLDTAPDRLAIMIDDDAIILTGMEMMLDSWGYGVIAADTGAGALAALRARSPLPTPCVIISDYRLHGLSGVETVRAIRALCGASVPAIILTGDAGADLVAAAQSDGLTVLHKPVAPAELRTHIDRLAGQG</sequence>
<comment type="caution">
    <text evidence="4">The sequence shown here is derived from an EMBL/GenBank/DDBJ whole genome shotgun (WGS) entry which is preliminary data.</text>
</comment>
<dbReference type="Pfam" id="PF00072">
    <property type="entry name" value="Response_reg"/>
    <property type="match status" value="1"/>
</dbReference>
<feature type="domain" description="Response regulatory" evidence="3">
    <location>
        <begin position="10"/>
        <end position="128"/>
    </location>
</feature>
<gene>
    <name evidence="4" type="ORF">EJ903_01395</name>
</gene>
<evidence type="ECO:0000259" key="3">
    <source>
        <dbReference type="PROSITE" id="PS50110"/>
    </source>
</evidence>
<organism evidence="4 5">
    <name type="scientific">Azospirillum griseum</name>
    <dbReference type="NCBI Taxonomy" id="2496639"/>
    <lineage>
        <taxon>Bacteria</taxon>
        <taxon>Pseudomonadati</taxon>
        <taxon>Pseudomonadota</taxon>
        <taxon>Alphaproteobacteria</taxon>
        <taxon>Rhodospirillales</taxon>
        <taxon>Azospirillaceae</taxon>
        <taxon>Azospirillum</taxon>
    </lineage>
</organism>
<dbReference type="SMART" id="SM00448">
    <property type="entry name" value="REC"/>
    <property type="match status" value="1"/>
</dbReference>
<evidence type="ECO:0000313" key="5">
    <source>
        <dbReference type="Proteomes" id="UP000277007"/>
    </source>
</evidence>
<dbReference type="GO" id="GO:0000160">
    <property type="term" value="P:phosphorelay signal transduction system"/>
    <property type="evidence" value="ECO:0007669"/>
    <property type="project" value="InterPro"/>
</dbReference>
<dbReference type="CDD" id="cd00156">
    <property type="entry name" value="REC"/>
    <property type="match status" value="1"/>
</dbReference>
<accession>A0A3S0K8I3</accession>
<dbReference type="InterPro" id="IPR050595">
    <property type="entry name" value="Bact_response_regulator"/>
</dbReference>
<dbReference type="InterPro" id="IPR011006">
    <property type="entry name" value="CheY-like_superfamily"/>
</dbReference>
<dbReference type="InterPro" id="IPR001789">
    <property type="entry name" value="Sig_transdc_resp-reg_receiver"/>
</dbReference>
<dbReference type="SUPFAM" id="SSF52172">
    <property type="entry name" value="CheY-like"/>
    <property type="match status" value="1"/>
</dbReference>
<dbReference type="Proteomes" id="UP000277007">
    <property type="component" value="Unassembled WGS sequence"/>
</dbReference>
<dbReference type="AlphaFoldDB" id="A0A3S0K8I3"/>
<proteinExistence type="predicted"/>
<protein>
    <submittedName>
        <fullName evidence="4">Response regulator</fullName>
    </submittedName>
</protein>
<reference evidence="4 5" key="1">
    <citation type="submission" date="2018-12" db="EMBL/GenBank/DDBJ databases">
        <authorList>
            <person name="Yang Y."/>
        </authorList>
    </citation>
    <scope>NUCLEOTIDE SEQUENCE [LARGE SCALE GENOMIC DNA]</scope>
    <source>
        <strain evidence="4 5">L-25-5w-1</strain>
    </source>
</reference>
<evidence type="ECO:0000313" key="4">
    <source>
        <dbReference type="EMBL" id="RTR24678.1"/>
    </source>
</evidence>
<feature type="modified residue" description="4-aspartylphosphate" evidence="2">
    <location>
        <position position="63"/>
    </location>
</feature>
<evidence type="ECO:0000256" key="2">
    <source>
        <dbReference type="PROSITE-ProRule" id="PRU00169"/>
    </source>
</evidence>
<evidence type="ECO:0000256" key="1">
    <source>
        <dbReference type="ARBA" id="ARBA00022553"/>
    </source>
</evidence>
<dbReference type="OrthoDB" id="7932149at2"/>
<dbReference type="PANTHER" id="PTHR44591:SF3">
    <property type="entry name" value="RESPONSE REGULATORY DOMAIN-CONTAINING PROTEIN"/>
    <property type="match status" value="1"/>
</dbReference>
<keyword evidence="5" id="KW-1185">Reference proteome</keyword>
<dbReference type="Gene3D" id="3.40.50.2300">
    <property type="match status" value="1"/>
</dbReference>
<name>A0A3S0K8I3_9PROT</name>
<dbReference type="PROSITE" id="PS50110">
    <property type="entry name" value="RESPONSE_REGULATORY"/>
    <property type="match status" value="1"/>
</dbReference>
<dbReference type="PANTHER" id="PTHR44591">
    <property type="entry name" value="STRESS RESPONSE REGULATOR PROTEIN 1"/>
    <property type="match status" value="1"/>
</dbReference>
<dbReference type="EMBL" id="RXMA01000001">
    <property type="protein sequence ID" value="RTR24678.1"/>
    <property type="molecule type" value="Genomic_DNA"/>
</dbReference>
<keyword evidence="1 2" id="KW-0597">Phosphoprotein</keyword>